<dbReference type="Pfam" id="PF13362">
    <property type="entry name" value="Toprim_3"/>
    <property type="match status" value="1"/>
</dbReference>
<evidence type="ECO:0000259" key="2">
    <source>
        <dbReference type="Pfam" id="PF13362"/>
    </source>
</evidence>
<accession>A0A2W4TDH6</accession>
<proteinExistence type="predicted"/>
<name>A0A2W4TDH6_9GAMM</name>
<dbReference type="Proteomes" id="UP000249396">
    <property type="component" value="Unassembled WGS sequence"/>
</dbReference>
<organism evidence="3 4">
    <name type="scientific">Candidatus Methylumidiphilus alinenensis</name>
    <dbReference type="NCBI Taxonomy" id="2202197"/>
    <lineage>
        <taxon>Bacteria</taxon>
        <taxon>Pseudomonadati</taxon>
        <taxon>Pseudomonadota</taxon>
        <taxon>Gammaproteobacteria</taxon>
        <taxon>Methylococcales</taxon>
        <taxon>Candidatus Methylumidiphilus</taxon>
    </lineage>
</organism>
<dbReference type="EMBL" id="QJPH01000278">
    <property type="protein sequence ID" value="PZN80797.1"/>
    <property type="molecule type" value="Genomic_DNA"/>
</dbReference>
<sequence length="356" mass="38587">MTLEEAMQAAGFDPPNHMEPGKTTRFSSNGKTGDKSGWVHLFADGQGAAFGDWRSGDQHTWQAERTKPMRRQEKAELRKKIEQAKREAKAQREHDYKAAATTARGTWQSARPAPPSHAYLIKKRIDPDGLRLCTEGDYKGWLIAPVYGPDGALQSLQFIAHDGIKRFMTGGKMKGGHCWLGDPNGATTLLLAEGWATAATLHQASGLAVCVAFNAGNLADVARMVRNQYPKARLLMCGDDDTQTKGNPGRTKATEAAQAIGASVAFPPNGGDFNDMAQGLDAVRAEIDWALCDTVSTAKMPAFLAPALPCADARDGTATTRPLTELGNVARLLDAHGENIRYVWESKAWLLWRDGA</sequence>
<gene>
    <name evidence="3" type="ORF">DM484_09515</name>
</gene>
<protein>
    <recommendedName>
        <fullName evidence="2">Toprim domain-containing protein</fullName>
    </recommendedName>
</protein>
<reference evidence="3 4" key="1">
    <citation type="journal article" date="2018" name="Aquat. Microb. Ecol.">
        <title>Gammaproteobacterial methanotrophs dominate.</title>
        <authorList>
            <person name="Rissanen A.J."/>
            <person name="Saarenheimo J."/>
            <person name="Tiirola M."/>
            <person name="Peura S."/>
            <person name="Aalto S.L."/>
            <person name="Karvinen A."/>
            <person name="Nykanen H."/>
        </authorList>
    </citation>
    <scope>NUCLEOTIDE SEQUENCE [LARGE SCALE GENOMIC DNA]</scope>
    <source>
        <strain evidence="3">AMbin10</strain>
    </source>
</reference>
<evidence type="ECO:0000313" key="4">
    <source>
        <dbReference type="Proteomes" id="UP000249396"/>
    </source>
</evidence>
<comment type="caution">
    <text evidence="3">The sequence shown here is derived from an EMBL/GenBank/DDBJ whole genome shotgun (WGS) entry which is preliminary data.</text>
</comment>
<dbReference type="InterPro" id="IPR034154">
    <property type="entry name" value="TOPRIM_DnaG/twinkle"/>
</dbReference>
<dbReference type="CDD" id="cd01029">
    <property type="entry name" value="TOPRIM_primases"/>
    <property type="match status" value="1"/>
</dbReference>
<feature type="region of interest" description="Disordered" evidence="1">
    <location>
        <begin position="53"/>
        <end position="72"/>
    </location>
</feature>
<evidence type="ECO:0000256" key="1">
    <source>
        <dbReference type="SAM" id="MobiDB-lite"/>
    </source>
</evidence>
<dbReference type="AlphaFoldDB" id="A0A2W4TDH6"/>
<feature type="compositionally biased region" description="Basic and acidic residues" evidence="1">
    <location>
        <begin position="54"/>
        <end position="72"/>
    </location>
</feature>
<feature type="region of interest" description="Disordered" evidence="1">
    <location>
        <begin position="1"/>
        <end position="32"/>
    </location>
</feature>
<feature type="domain" description="Toprim" evidence="2">
    <location>
        <begin position="189"/>
        <end position="278"/>
    </location>
</feature>
<dbReference type="InterPro" id="IPR006171">
    <property type="entry name" value="TOPRIM_dom"/>
</dbReference>
<evidence type="ECO:0000313" key="3">
    <source>
        <dbReference type="EMBL" id="PZN80797.1"/>
    </source>
</evidence>